<dbReference type="PANTHER" id="PTHR18829:SF0">
    <property type="entry name" value="PROTEIN YAE1 HOMOLOG"/>
    <property type="match status" value="1"/>
</dbReference>
<sequence>MVKMPLRTMTPPGVMLQILQDMVPAYKQNGPTCRTGFISALASFPDSLKEKLLLDAQCRGKLEDLRNSVQEISPEAALRMFHESIIQDNAPLVESRLQTIPNDLLLFLREFPDVQVPEELKQAPGWCDWNIKLLVLSVNAIYSW</sequence>
<organism evidence="1">
    <name type="scientific">Triticum urartu</name>
    <name type="common">Red wild einkorn</name>
    <name type="synonym">Crithodium urartu</name>
    <dbReference type="NCBI Taxonomy" id="4572"/>
    <lineage>
        <taxon>Eukaryota</taxon>
        <taxon>Viridiplantae</taxon>
        <taxon>Streptophyta</taxon>
        <taxon>Embryophyta</taxon>
        <taxon>Tracheophyta</taxon>
        <taxon>Spermatophyta</taxon>
        <taxon>Magnoliopsida</taxon>
        <taxon>Liliopsida</taxon>
        <taxon>Poales</taxon>
        <taxon>Poaceae</taxon>
        <taxon>BOP clade</taxon>
        <taxon>Pooideae</taxon>
        <taxon>Triticodae</taxon>
        <taxon>Triticeae</taxon>
        <taxon>Triticinae</taxon>
        <taxon>Triticum</taxon>
    </lineage>
</organism>
<dbReference type="InterPro" id="IPR038881">
    <property type="entry name" value="Yae1-like"/>
</dbReference>
<accession>M7YVN2</accession>
<dbReference type="PANTHER" id="PTHR18829">
    <property type="entry name" value="PROTEIN YAE1 HOMOLOG"/>
    <property type="match status" value="1"/>
</dbReference>
<gene>
    <name evidence="1" type="ORF">TRIUR3_20870</name>
</gene>
<dbReference type="EMBL" id="KD222925">
    <property type="protein sequence ID" value="EMS51186.1"/>
    <property type="molecule type" value="Genomic_DNA"/>
</dbReference>
<name>M7YVN2_TRIUA</name>
<dbReference type="STRING" id="4572.M7YVN2"/>
<proteinExistence type="predicted"/>
<dbReference type="AlphaFoldDB" id="M7YVN2"/>
<evidence type="ECO:0000313" key="1">
    <source>
        <dbReference type="EMBL" id="EMS51186.1"/>
    </source>
</evidence>
<reference evidence="1" key="1">
    <citation type="journal article" date="2013" name="Nature">
        <title>Draft genome of the wheat A-genome progenitor Triticum urartu.</title>
        <authorList>
            <person name="Ling H.Q."/>
            <person name="Zhao S."/>
            <person name="Liu D."/>
            <person name="Wang J."/>
            <person name="Sun H."/>
            <person name="Zhang C."/>
            <person name="Fan H."/>
            <person name="Li D."/>
            <person name="Dong L."/>
            <person name="Tao Y."/>
            <person name="Gao C."/>
            <person name="Wu H."/>
            <person name="Li Y."/>
            <person name="Cui Y."/>
            <person name="Guo X."/>
            <person name="Zheng S."/>
            <person name="Wang B."/>
            <person name="Yu K."/>
            <person name="Liang Q."/>
            <person name="Yang W."/>
            <person name="Lou X."/>
            <person name="Chen J."/>
            <person name="Feng M."/>
            <person name="Jian J."/>
            <person name="Zhang X."/>
            <person name="Luo G."/>
            <person name="Jiang Y."/>
            <person name="Liu J."/>
            <person name="Wang Z."/>
            <person name="Sha Y."/>
            <person name="Zhang B."/>
            <person name="Wu H."/>
            <person name="Tang D."/>
            <person name="Shen Q."/>
            <person name="Xue P."/>
            <person name="Zou S."/>
            <person name="Wang X."/>
            <person name="Liu X."/>
            <person name="Wang F."/>
            <person name="Yang Y."/>
            <person name="An X."/>
            <person name="Dong Z."/>
            <person name="Zhang K."/>
            <person name="Zhang X."/>
            <person name="Luo M.C."/>
            <person name="Dvorak J."/>
            <person name="Tong Y."/>
            <person name="Wang J."/>
            <person name="Yang H."/>
            <person name="Li Z."/>
            <person name="Wang D."/>
            <person name="Zhang A."/>
            <person name="Wang J."/>
        </authorList>
    </citation>
    <scope>NUCLEOTIDE SEQUENCE</scope>
</reference>
<protein>
    <submittedName>
        <fullName evidence="1">Uncharacterized protein</fullName>
    </submittedName>
</protein>